<dbReference type="InterPro" id="IPR007325">
    <property type="entry name" value="KFase/CYL"/>
</dbReference>
<dbReference type="EMBL" id="JAAIVB010000045">
    <property type="protein sequence ID" value="NEX62151.1"/>
    <property type="molecule type" value="Genomic_DNA"/>
</dbReference>
<dbReference type="SUPFAM" id="SSF102198">
    <property type="entry name" value="Putative cyclase"/>
    <property type="match status" value="1"/>
</dbReference>
<dbReference type="PANTHER" id="PTHR34861">
    <property type="match status" value="1"/>
</dbReference>
<accession>A0A6B3SN46</accession>
<dbReference type="AlphaFoldDB" id="A0A6B3SN46"/>
<dbReference type="InterPro" id="IPR037175">
    <property type="entry name" value="KFase_sf"/>
</dbReference>
<proteinExistence type="predicted"/>
<evidence type="ECO:0000313" key="2">
    <source>
        <dbReference type="Proteomes" id="UP000482155"/>
    </source>
</evidence>
<protein>
    <submittedName>
        <fullName evidence="1">Cyclase family protein</fullName>
    </submittedName>
</protein>
<dbReference type="GO" id="GO:0019441">
    <property type="term" value="P:L-tryptophan catabolic process to kynurenine"/>
    <property type="evidence" value="ECO:0007669"/>
    <property type="project" value="InterPro"/>
</dbReference>
<reference evidence="1 2" key="1">
    <citation type="submission" date="2020-02" db="EMBL/GenBank/DDBJ databases">
        <authorList>
            <person name="Kim M.K."/>
        </authorList>
    </citation>
    <scope>NUCLEOTIDE SEQUENCE [LARGE SCALE GENOMIC DNA]</scope>
    <source>
        <strain evidence="1 2">17J57-3</strain>
    </source>
</reference>
<dbReference type="RefSeq" id="WP_163964084.1">
    <property type="nucleotide sequence ID" value="NZ_JAAIVB010000045.1"/>
</dbReference>
<gene>
    <name evidence="1" type="ORF">G3574_13760</name>
</gene>
<dbReference type="Pfam" id="PF04199">
    <property type="entry name" value="Cyclase"/>
    <property type="match status" value="1"/>
</dbReference>
<sequence length="350" mass="38278">MRWKNRPPGANWGDFGPDDQLGRVNLIGREQVLKGAAEVREGRSFCLSLPLDLPGGNALNPRRHPPRLEPTYRDDGRAMLNFPMARIDKDSVDVVSDDQVRITLQYSTQWDSLAHVGAAFDADGDGEEEIVYYNGYRAGHDIKGPTQYGLQGEESACGCDGPHVSSAEALGIENMAVHGMQGRGVLVDLARHFGEERKLIGLDELQAVMRADNVQVEPGDVLVLRTGFAEAVLRMGGRPDPQVLHHACSVLNGRDGRLLDWITASGIAALCADNYAVEAYPAPEQQGRKSILPLHHHCLFKLGIPLGELWYLRELAEWLHAHGRSRFMLTAPPLRLPGAVGSPVTPVATV</sequence>
<evidence type="ECO:0000313" key="1">
    <source>
        <dbReference type="EMBL" id="NEX62151.1"/>
    </source>
</evidence>
<dbReference type="Proteomes" id="UP000482155">
    <property type="component" value="Unassembled WGS sequence"/>
</dbReference>
<dbReference type="GO" id="GO:0004061">
    <property type="term" value="F:arylformamidase activity"/>
    <property type="evidence" value="ECO:0007669"/>
    <property type="project" value="InterPro"/>
</dbReference>
<dbReference type="Gene3D" id="3.50.30.50">
    <property type="entry name" value="Putative cyclase"/>
    <property type="match status" value="1"/>
</dbReference>
<comment type="caution">
    <text evidence="1">The sequence shown here is derived from an EMBL/GenBank/DDBJ whole genome shotgun (WGS) entry which is preliminary data.</text>
</comment>
<keyword evidence="2" id="KW-1185">Reference proteome</keyword>
<organism evidence="1 2">
    <name type="scientific">Noviherbaspirillum galbum</name>
    <dbReference type="NCBI Taxonomy" id="2709383"/>
    <lineage>
        <taxon>Bacteria</taxon>
        <taxon>Pseudomonadati</taxon>
        <taxon>Pseudomonadota</taxon>
        <taxon>Betaproteobacteria</taxon>
        <taxon>Burkholderiales</taxon>
        <taxon>Oxalobacteraceae</taxon>
        <taxon>Noviherbaspirillum</taxon>
    </lineage>
</organism>
<name>A0A6B3SN46_9BURK</name>